<dbReference type="Pfam" id="PF00578">
    <property type="entry name" value="AhpC-TSA"/>
    <property type="match status" value="1"/>
</dbReference>
<dbReference type="GO" id="GO:0016491">
    <property type="term" value="F:oxidoreductase activity"/>
    <property type="evidence" value="ECO:0007669"/>
    <property type="project" value="InterPro"/>
</dbReference>
<keyword evidence="3" id="KW-1185">Reference proteome</keyword>
<proteinExistence type="predicted"/>
<keyword evidence="2" id="KW-0413">Isomerase</keyword>
<accession>A0A846QR98</accession>
<dbReference type="PANTHER" id="PTHR42852">
    <property type="entry name" value="THIOL:DISULFIDE INTERCHANGE PROTEIN DSBE"/>
    <property type="match status" value="1"/>
</dbReference>
<dbReference type="AlphaFoldDB" id="A0A846QR98"/>
<protein>
    <submittedName>
        <fullName evidence="2">Thiol-disulfide isomerase/thioredoxin</fullName>
    </submittedName>
</protein>
<reference evidence="2 3" key="1">
    <citation type="submission" date="2020-03" db="EMBL/GenBank/DDBJ databases">
        <title>Genomic Encyclopedia of Type Strains, Phase IV (KMG-IV): sequencing the most valuable type-strain genomes for metagenomic binning, comparative biology and taxonomic classification.</title>
        <authorList>
            <person name="Goeker M."/>
        </authorList>
    </citation>
    <scope>NUCLEOTIDE SEQUENCE [LARGE SCALE GENOMIC DNA]</scope>
    <source>
        <strain evidence="2 3">DSM 29762</strain>
    </source>
</reference>
<evidence type="ECO:0000259" key="1">
    <source>
        <dbReference type="PROSITE" id="PS51352"/>
    </source>
</evidence>
<evidence type="ECO:0000313" key="3">
    <source>
        <dbReference type="Proteomes" id="UP000590442"/>
    </source>
</evidence>
<dbReference type="GO" id="GO:0016209">
    <property type="term" value="F:antioxidant activity"/>
    <property type="evidence" value="ECO:0007669"/>
    <property type="project" value="InterPro"/>
</dbReference>
<dbReference type="InterPro" id="IPR013766">
    <property type="entry name" value="Thioredoxin_domain"/>
</dbReference>
<dbReference type="PANTHER" id="PTHR42852:SF13">
    <property type="entry name" value="PROTEIN DIPZ"/>
    <property type="match status" value="1"/>
</dbReference>
<organism evidence="2 3">
    <name type="scientific">Saonia flava</name>
    <dbReference type="NCBI Taxonomy" id="523696"/>
    <lineage>
        <taxon>Bacteria</taxon>
        <taxon>Pseudomonadati</taxon>
        <taxon>Bacteroidota</taxon>
        <taxon>Flavobacteriia</taxon>
        <taxon>Flavobacteriales</taxon>
        <taxon>Flavobacteriaceae</taxon>
        <taxon>Saonia</taxon>
    </lineage>
</organism>
<name>A0A846QR98_9FLAO</name>
<dbReference type="Gene3D" id="3.40.30.10">
    <property type="entry name" value="Glutaredoxin"/>
    <property type="match status" value="1"/>
</dbReference>
<dbReference type="SUPFAM" id="SSF52833">
    <property type="entry name" value="Thioredoxin-like"/>
    <property type="match status" value="1"/>
</dbReference>
<dbReference type="InterPro" id="IPR000866">
    <property type="entry name" value="AhpC/TSA"/>
</dbReference>
<dbReference type="InterPro" id="IPR036249">
    <property type="entry name" value="Thioredoxin-like_sf"/>
</dbReference>
<dbReference type="GO" id="GO:0016853">
    <property type="term" value="F:isomerase activity"/>
    <property type="evidence" value="ECO:0007669"/>
    <property type="project" value="UniProtKB-KW"/>
</dbReference>
<evidence type="ECO:0000313" key="2">
    <source>
        <dbReference type="EMBL" id="NJB70671.1"/>
    </source>
</evidence>
<gene>
    <name evidence="2" type="ORF">GGR42_001133</name>
</gene>
<dbReference type="InterPro" id="IPR050553">
    <property type="entry name" value="Thioredoxin_ResA/DsbE_sf"/>
</dbReference>
<dbReference type="Proteomes" id="UP000590442">
    <property type="component" value="Unassembled WGS sequence"/>
</dbReference>
<dbReference type="PROSITE" id="PS51352">
    <property type="entry name" value="THIOREDOXIN_2"/>
    <property type="match status" value="1"/>
</dbReference>
<dbReference type="EMBL" id="JAATJJ010000001">
    <property type="protein sequence ID" value="NJB70671.1"/>
    <property type="molecule type" value="Genomic_DNA"/>
</dbReference>
<feature type="domain" description="Thioredoxin" evidence="1">
    <location>
        <begin position="44"/>
        <end position="191"/>
    </location>
</feature>
<sequence>MMINFIYQCSDMQKITALLIFVFMAACGSKQKKEPQMLLADLITKETVKVDDINLPVYDFDGIEPLFHMEDNKTYVINFWATWCQPCVEELPYFEKLHMEQKDNNVEVVLVSLDMPKMWKSRLVPFLKKNNLRSKVIILDDPKQNTWIPKVDKEWSGGIPATIIYNKNKRTFYEQSFTYEELNSSLYTFIKN</sequence>
<comment type="caution">
    <text evidence="2">The sequence shown here is derived from an EMBL/GenBank/DDBJ whole genome shotgun (WGS) entry which is preliminary data.</text>
</comment>
<dbReference type="CDD" id="cd02966">
    <property type="entry name" value="TlpA_like_family"/>
    <property type="match status" value="1"/>
</dbReference>